<sequence length="302" mass="31394">MFEAALFRLDGVPGDVLYLALDEVAVEVGEGNAGTGEDGHVAIVEEVEIAGVVEDAGDVGGDEELVFAESDDDWWAEAGGDDLVGFAARKYAESEGSGKAFYGAAYGLFEGDGLAGFLGLVLHLFDEMSDDLRVGFGDEDVALRGEFTLEFEVVLDDAVVNDDDAPGAVAVGMGVLFGGSSVSGPSGMSDAVGASERMEAEHLFDVAQFAGGASNGEFFFAGAADGNASGIIAAIFETAQPLDDDGDDLTGANVTDDSAHRVHCRALLAGRVIHSFITQSRSLFFDRKKGLGRESDGTERPL</sequence>
<gene>
    <name evidence="1" type="ORF">CARN6_0973</name>
</gene>
<proteinExistence type="predicted"/>
<organism evidence="1">
    <name type="scientific">mine drainage metagenome</name>
    <dbReference type="NCBI Taxonomy" id="410659"/>
    <lineage>
        <taxon>unclassified sequences</taxon>
        <taxon>metagenomes</taxon>
        <taxon>ecological metagenomes</taxon>
    </lineage>
</organism>
<dbReference type="EMBL" id="CABQ01000111">
    <property type="protein sequence ID" value="CBI07616.1"/>
    <property type="molecule type" value="Genomic_DNA"/>
</dbReference>
<comment type="caution">
    <text evidence="1">The sequence shown here is derived from an EMBL/GenBank/DDBJ whole genome shotgun (WGS) entry which is preliminary data.</text>
</comment>
<name>E6QK49_9ZZZZ</name>
<reference evidence="1" key="1">
    <citation type="submission" date="2009-10" db="EMBL/GenBank/DDBJ databases">
        <title>Diversity of trophic interactions inside an arsenic-rich microbial ecosystem.</title>
        <authorList>
            <person name="Bertin P.N."/>
            <person name="Heinrich-Salmeron A."/>
            <person name="Pelletier E."/>
            <person name="Goulhen-Chollet F."/>
            <person name="Arsene-Ploetze F."/>
            <person name="Gallien S."/>
            <person name="Calteau A."/>
            <person name="Vallenet D."/>
            <person name="Casiot C."/>
            <person name="Chane-Woon-Ming B."/>
            <person name="Giloteaux L."/>
            <person name="Barakat M."/>
            <person name="Bonnefoy V."/>
            <person name="Bruneel O."/>
            <person name="Chandler M."/>
            <person name="Cleiss J."/>
            <person name="Duran R."/>
            <person name="Elbaz-Poulichet F."/>
            <person name="Fonknechten N."/>
            <person name="Lauga B."/>
            <person name="Mornico D."/>
            <person name="Ortet P."/>
            <person name="Schaeffer C."/>
            <person name="Siguier P."/>
            <person name="Alexander Thil Smith A."/>
            <person name="Van Dorsselaer A."/>
            <person name="Weissenbach J."/>
            <person name="Medigue C."/>
            <person name="Le Paslier D."/>
        </authorList>
    </citation>
    <scope>NUCLEOTIDE SEQUENCE</scope>
</reference>
<protein>
    <submittedName>
        <fullName evidence="1">Uncharacterized protein</fullName>
    </submittedName>
</protein>
<dbReference type="AlphaFoldDB" id="E6QK49"/>
<accession>E6QK49</accession>
<evidence type="ECO:0000313" key="1">
    <source>
        <dbReference type="EMBL" id="CBI07616.1"/>
    </source>
</evidence>